<feature type="signal peptide" evidence="1">
    <location>
        <begin position="1"/>
        <end position="25"/>
    </location>
</feature>
<reference evidence="2 3" key="1">
    <citation type="submission" date="2023-11" db="EMBL/GenBank/DDBJ databases">
        <title>Coraliomargarita sp. nov., isolated from marine algae.</title>
        <authorList>
            <person name="Lee J.K."/>
            <person name="Baek J.H."/>
            <person name="Kim J.M."/>
            <person name="Choi D.G."/>
            <person name="Jeon C.O."/>
        </authorList>
    </citation>
    <scope>NUCLEOTIDE SEQUENCE [LARGE SCALE GENOMIC DNA]</scope>
    <source>
        <strain evidence="2 3">J2-16</strain>
    </source>
</reference>
<protein>
    <submittedName>
        <fullName evidence="2">Uncharacterized protein</fullName>
    </submittedName>
</protein>
<evidence type="ECO:0000313" key="2">
    <source>
        <dbReference type="EMBL" id="WPJ97280.1"/>
    </source>
</evidence>
<gene>
    <name evidence="2" type="ORF">SH580_06110</name>
</gene>
<dbReference type="EMBL" id="CP138858">
    <property type="protein sequence ID" value="WPJ97280.1"/>
    <property type="molecule type" value="Genomic_DNA"/>
</dbReference>
<accession>A0ABZ0RR63</accession>
<evidence type="ECO:0000256" key="1">
    <source>
        <dbReference type="SAM" id="SignalP"/>
    </source>
</evidence>
<proteinExistence type="predicted"/>
<dbReference type="RefSeq" id="WP_319834125.1">
    <property type="nucleotide sequence ID" value="NZ_CP138858.1"/>
</dbReference>
<sequence>MHPHRFSQLVVFLCFLSTLAVSAVAQSNESGLKFTCLMWDDLPMEDLHYKEGKSYKPITFRKGKRSQEYYFRNASVFELFVPAVNEEGERYFKLVGSSPLVEGTQQILFIVVPLERKPDMPLSILALDDSLEGFPPGSFRFANFTGSKLLVKVRDEVTQLETGKITVTDAQSSEDGGMVPVAFGSPAGELLHFTRIYSHARSREMVFILRSQDLRKKFDFKFVPQNMPKAQKFAE</sequence>
<dbReference type="Proteomes" id="UP001324993">
    <property type="component" value="Chromosome"/>
</dbReference>
<keyword evidence="1" id="KW-0732">Signal</keyword>
<feature type="chain" id="PRO_5045230513" evidence="1">
    <location>
        <begin position="26"/>
        <end position="235"/>
    </location>
</feature>
<evidence type="ECO:0000313" key="3">
    <source>
        <dbReference type="Proteomes" id="UP001324993"/>
    </source>
</evidence>
<organism evidence="2 3">
    <name type="scientific">Coraliomargarita algicola</name>
    <dbReference type="NCBI Taxonomy" id="3092156"/>
    <lineage>
        <taxon>Bacteria</taxon>
        <taxon>Pseudomonadati</taxon>
        <taxon>Verrucomicrobiota</taxon>
        <taxon>Opitutia</taxon>
        <taxon>Puniceicoccales</taxon>
        <taxon>Coraliomargaritaceae</taxon>
        <taxon>Coraliomargarita</taxon>
    </lineage>
</organism>
<name>A0ABZ0RR63_9BACT</name>
<keyword evidence="3" id="KW-1185">Reference proteome</keyword>